<keyword evidence="2 3" id="KW-0808">Transferase</keyword>
<dbReference type="EMBL" id="CP025958">
    <property type="protein sequence ID" value="AWM40975.1"/>
    <property type="molecule type" value="Genomic_DNA"/>
</dbReference>
<sequence>MTLDQINARRIAIIKPSALGDIVHALPVLTALRSRFPAARITWVVNASLEPLIAGHPDLTDTLPFDRGAFKGLRGGLAAAWGFAAELRRRQFDLVIDMQGLFRSGLMALSSGAPHRVGFRNAREGSRYAYTHKLAAPARTEGHAVDRMWAVAEAFGVGHLPKTFRVPVRTDERITARAELMTLPRPWVAVAVGAKWVTKRWPPPHFAELLNRAQSRFGGSAVFVGGHEDTPAAREVIAGLRGPALDLTGRTSLPRLSAALSLADVMVGNDTGPLHLAAALGVPCVAPYLCTKVASHGPYTQAANCVETAVACGGSYIKKCPNMVCLPDLTADRLWPKLAEVLDTWQHARSSRSA</sequence>
<dbReference type="Proteomes" id="UP000245802">
    <property type="component" value="Chromosome"/>
</dbReference>
<dbReference type="GO" id="GO:0008713">
    <property type="term" value="F:ADP-heptose-lipopolysaccharide heptosyltransferase activity"/>
    <property type="evidence" value="ECO:0007669"/>
    <property type="project" value="TreeGrafter"/>
</dbReference>
<evidence type="ECO:0000256" key="1">
    <source>
        <dbReference type="ARBA" id="ARBA00022676"/>
    </source>
</evidence>
<reference evidence="3 4" key="1">
    <citation type="submission" date="2018-01" db="EMBL/GenBank/DDBJ databases">
        <title>G. obscuriglobus.</title>
        <authorList>
            <person name="Franke J."/>
            <person name="Blomberg W."/>
            <person name="Selmecki A."/>
        </authorList>
    </citation>
    <scope>NUCLEOTIDE SEQUENCE [LARGE SCALE GENOMIC DNA]</scope>
    <source>
        <strain evidence="3 4">DSM 5831</strain>
    </source>
</reference>
<keyword evidence="4" id="KW-1185">Reference proteome</keyword>
<dbReference type="CDD" id="cd03789">
    <property type="entry name" value="GT9_LPS_heptosyltransferase"/>
    <property type="match status" value="1"/>
</dbReference>
<dbReference type="OrthoDB" id="9797795at2"/>
<evidence type="ECO:0000313" key="4">
    <source>
        <dbReference type="Proteomes" id="UP000245802"/>
    </source>
</evidence>
<evidence type="ECO:0000256" key="2">
    <source>
        <dbReference type="ARBA" id="ARBA00022679"/>
    </source>
</evidence>
<dbReference type="InterPro" id="IPR002201">
    <property type="entry name" value="Glyco_trans_9"/>
</dbReference>
<dbReference type="PANTHER" id="PTHR30160">
    <property type="entry name" value="TETRAACYLDISACCHARIDE 4'-KINASE-RELATED"/>
    <property type="match status" value="1"/>
</dbReference>
<dbReference type="Pfam" id="PF01075">
    <property type="entry name" value="Glyco_transf_9"/>
    <property type="match status" value="1"/>
</dbReference>
<dbReference type="AlphaFoldDB" id="A0A2Z3HDD1"/>
<dbReference type="RefSeq" id="WP_010042489.1">
    <property type="nucleotide sequence ID" value="NZ_CP025958.1"/>
</dbReference>
<proteinExistence type="predicted"/>
<dbReference type="GO" id="GO:0005829">
    <property type="term" value="C:cytosol"/>
    <property type="evidence" value="ECO:0007669"/>
    <property type="project" value="TreeGrafter"/>
</dbReference>
<name>A0A2Z3HDD1_9BACT</name>
<evidence type="ECO:0000313" key="3">
    <source>
        <dbReference type="EMBL" id="AWM40975.1"/>
    </source>
</evidence>
<dbReference type="Gene3D" id="3.40.50.2000">
    <property type="entry name" value="Glycogen Phosphorylase B"/>
    <property type="match status" value="2"/>
</dbReference>
<dbReference type="SUPFAM" id="SSF53756">
    <property type="entry name" value="UDP-Glycosyltransferase/glycogen phosphorylase"/>
    <property type="match status" value="1"/>
</dbReference>
<protein>
    <submittedName>
        <fullName evidence="3">Glycosyltransferase family 9 protein</fullName>
    </submittedName>
</protein>
<organism evidence="3 4">
    <name type="scientific">Gemmata obscuriglobus</name>
    <dbReference type="NCBI Taxonomy" id="114"/>
    <lineage>
        <taxon>Bacteria</taxon>
        <taxon>Pseudomonadati</taxon>
        <taxon>Planctomycetota</taxon>
        <taxon>Planctomycetia</taxon>
        <taxon>Gemmatales</taxon>
        <taxon>Gemmataceae</taxon>
        <taxon>Gemmata</taxon>
    </lineage>
</organism>
<dbReference type="GO" id="GO:0009244">
    <property type="term" value="P:lipopolysaccharide core region biosynthetic process"/>
    <property type="evidence" value="ECO:0007669"/>
    <property type="project" value="TreeGrafter"/>
</dbReference>
<dbReference type="InterPro" id="IPR051199">
    <property type="entry name" value="LPS_LOS_Heptosyltrfase"/>
</dbReference>
<gene>
    <name evidence="3" type="ORF">C1280_31000</name>
</gene>
<keyword evidence="1" id="KW-0328">Glycosyltransferase</keyword>
<dbReference type="KEGG" id="gog:C1280_31000"/>
<accession>A0A2Z3HDD1</accession>